<evidence type="ECO:0000313" key="9">
    <source>
        <dbReference type="EMBL" id="MBB4010936.1"/>
    </source>
</evidence>
<sequence>MTQAPIRHSASQLSADRLSCIRGDRTLFTGLSFSLDAGEWMYVRGSNGAGKTSLLRQLAGLSHPAEGRVLWNAQEIGAAGDTYRQALLYLGHHAGVKEELTPLENLRLASALDGGHLSEKAALSALSRFGLRGREDLPVKFLSQGQRRRVLLSRLLTREAQLWILDEPLAALDVKAVDLLGELLAGHLARGGIAILTSHQAIPLPGSRELMLEGAP</sequence>
<name>A0A840BJ46_9RHOO</name>
<dbReference type="GO" id="GO:0005524">
    <property type="term" value="F:ATP binding"/>
    <property type="evidence" value="ECO:0007669"/>
    <property type="project" value="UniProtKB-KW"/>
</dbReference>
<keyword evidence="1" id="KW-0813">Transport</keyword>
<dbReference type="InterPro" id="IPR027417">
    <property type="entry name" value="P-loop_NTPase"/>
</dbReference>
<evidence type="ECO:0000256" key="6">
    <source>
        <dbReference type="ARBA" id="ARBA00022967"/>
    </source>
</evidence>
<evidence type="ECO:0000256" key="4">
    <source>
        <dbReference type="ARBA" id="ARBA00022748"/>
    </source>
</evidence>
<dbReference type="EMBL" id="JACIET010000001">
    <property type="protein sequence ID" value="MBB4010936.1"/>
    <property type="molecule type" value="Genomic_DNA"/>
</dbReference>
<dbReference type="GO" id="GO:0017004">
    <property type="term" value="P:cytochrome complex assembly"/>
    <property type="evidence" value="ECO:0007669"/>
    <property type="project" value="UniProtKB-KW"/>
</dbReference>
<dbReference type="InterPro" id="IPR003593">
    <property type="entry name" value="AAA+_ATPase"/>
</dbReference>
<dbReference type="Proteomes" id="UP000561045">
    <property type="component" value="Unassembled WGS sequence"/>
</dbReference>
<protein>
    <submittedName>
        <fullName evidence="9">Heme exporter protein A</fullName>
    </submittedName>
</protein>
<dbReference type="GO" id="GO:0016887">
    <property type="term" value="F:ATP hydrolysis activity"/>
    <property type="evidence" value="ECO:0007669"/>
    <property type="project" value="InterPro"/>
</dbReference>
<evidence type="ECO:0000256" key="3">
    <source>
        <dbReference type="ARBA" id="ARBA00022741"/>
    </source>
</evidence>
<keyword evidence="6" id="KW-1278">Translocase</keyword>
<dbReference type="Pfam" id="PF00005">
    <property type="entry name" value="ABC_tran"/>
    <property type="match status" value="1"/>
</dbReference>
<evidence type="ECO:0000313" key="10">
    <source>
        <dbReference type="Proteomes" id="UP000561045"/>
    </source>
</evidence>
<dbReference type="SUPFAM" id="SSF52540">
    <property type="entry name" value="P-loop containing nucleoside triphosphate hydrolases"/>
    <property type="match status" value="1"/>
</dbReference>
<evidence type="ECO:0000256" key="7">
    <source>
        <dbReference type="ARBA" id="ARBA00023136"/>
    </source>
</evidence>
<keyword evidence="2" id="KW-1003">Cell membrane</keyword>
<dbReference type="PANTHER" id="PTHR43499:SF1">
    <property type="entry name" value="ABC TRANSPORTER I FAMILY MEMBER 1"/>
    <property type="match status" value="1"/>
</dbReference>
<evidence type="ECO:0000256" key="2">
    <source>
        <dbReference type="ARBA" id="ARBA00022475"/>
    </source>
</evidence>
<gene>
    <name evidence="9" type="ORF">GGR36_000244</name>
</gene>
<dbReference type="InterPro" id="IPR003439">
    <property type="entry name" value="ABC_transporter-like_ATP-bd"/>
</dbReference>
<dbReference type="NCBIfam" id="TIGR01189">
    <property type="entry name" value="ccmA"/>
    <property type="match status" value="1"/>
</dbReference>
<dbReference type="PROSITE" id="PS00211">
    <property type="entry name" value="ABC_TRANSPORTER_1"/>
    <property type="match status" value="1"/>
</dbReference>
<organism evidence="9 10">
    <name type="scientific">Niveibacterium umoris</name>
    <dbReference type="NCBI Taxonomy" id="1193620"/>
    <lineage>
        <taxon>Bacteria</taxon>
        <taxon>Pseudomonadati</taxon>
        <taxon>Pseudomonadota</taxon>
        <taxon>Betaproteobacteria</taxon>
        <taxon>Rhodocyclales</taxon>
        <taxon>Rhodocyclaceae</taxon>
        <taxon>Niveibacterium</taxon>
    </lineage>
</organism>
<dbReference type="InterPro" id="IPR017871">
    <property type="entry name" value="ABC_transporter-like_CS"/>
</dbReference>
<dbReference type="InterPro" id="IPR005895">
    <property type="entry name" value="ABC_transptr_haem_export_CcmA"/>
</dbReference>
<keyword evidence="3" id="KW-0547">Nucleotide-binding</keyword>
<dbReference type="PROSITE" id="PS50893">
    <property type="entry name" value="ABC_TRANSPORTER_2"/>
    <property type="match status" value="1"/>
</dbReference>
<dbReference type="SMART" id="SM00382">
    <property type="entry name" value="AAA"/>
    <property type="match status" value="1"/>
</dbReference>
<dbReference type="NCBIfam" id="NF010061">
    <property type="entry name" value="PRK13538.1"/>
    <property type="match status" value="1"/>
</dbReference>
<reference evidence="9 10" key="1">
    <citation type="submission" date="2020-08" db="EMBL/GenBank/DDBJ databases">
        <title>Genomic Encyclopedia of Type Strains, Phase IV (KMG-IV): sequencing the most valuable type-strain genomes for metagenomic binning, comparative biology and taxonomic classification.</title>
        <authorList>
            <person name="Goeker M."/>
        </authorList>
    </citation>
    <scope>NUCLEOTIDE SEQUENCE [LARGE SCALE GENOMIC DNA]</scope>
    <source>
        <strain evidence="9 10">DSM 106739</strain>
    </source>
</reference>
<dbReference type="PANTHER" id="PTHR43499">
    <property type="entry name" value="ABC TRANSPORTER I FAMILY MEMBER 1"/>
    <property type="match status" value="1"/>
</dbReference>
<dbReference type="AlphaFoldDB" id="A0A840BJ46"/>
<keyword evidence="10" id="KW-1185">Reference proteome</keyword>
<evidence type="ECO:0000256" key="5">
    <source>
        <dbReference type="ARBA" id="ARBA00022840"/>
    </source>
</evidence>
<keyword evidence="7" id="KW-0472">Membrane</keyword>
<evidence type="ECO:0000259" key="8">
    <source>
        <dbReference type="PROSITE" id="PS50893"/>
    </source>
</evidence>
<dbReference type="GO" id="GO:0022857">
    <property type="term" value="F:transmembrane transporter activity"/>
    <property type="evidence" value="ECO:0007669"/>
    <property type="project" value="InterPro"/>
</dbReference>
<keyword evidence="4" id="KW-0201">Cytochrome c-type biogenesis</keyword>
<comment type="caution">
    <text evidence="9">The sequence shown here is derived from an EMBL/GenBank/DDBJ whole genome shotgun (WGS) entry which is preliminary data.</text>
</comment>
<proteinExistence type="predicted"/>
<accession>A0A840BJ46</accession>
<feature type="domain" description="ABC transporter" evidence="8">
    <location>
        <begin position="13"/>
        <end position="214"/>
    </location>
</feature>
<keyword evidence="5" id="KW-0067">ATP-binding</keyword>
<dbReference type="Gene3D" id="3.40.50.300">
    <property type="entry name" value="P-loop containing nucleotide triphosphate hydrolases"/>
    <property type="match status" value="1"/>
</dbReference>
<dbReference type="RefSeq" id="WP_183631042.1">
    <property type="nucleotide sequence ID" value="NZ_BAABLE010000011.1"/>
</dbReference>
<evidence type="ECO:0000256" key="1">
    <source>
        <dbReference type="ARBA" id="ARBA00022448"/>
    </source>
</evidence>